<dbReference type="EMBL" id="JBHTOF010000020">
    <property type="protein sequence ID" value="MFD1464899.1"/>
    <property type="molecule type" value="Genomic_DNA"/>
</dbReference>
<dbReference type="RefSeq" id="WP_125576130.1">
    <property type="nucleotide sequence ID" value="NZ_JBHTOF010000020.1"/>
</dbReference>
<organism evidence="1 2">
    <name type="scientific">Lapidilactobacillus mulanensis</name>
    <dbReference type="NCBI Taxonomy" id="2485999"/>
    <lineage>
        <taxon>Bacteria</taxon>
        <taxon>Bacillati</taxon>
        <taxon>Bacillota</taxon>
        <taxon>Bacilli</taxon>
        <taxon>Lactobacillales</taxon>
        <taxon>Lactobacillaceae</taxon>
        <taxon>Lapidilactobacillus</taxon>
    </lineage>
</organism>
<name>A0ABW4DMY9_9LACO</name>
<dbReference type="SUPFAM" id="SSF55961">
    <property type="entry name" value="Bet v1-like"/>
    <property type="match status" value="1"/>
</dbReference>
<dbReference type="Pfam" id="PF11687">
    <property type="entry name" value="DUF3284"/>
    <property type="match status" value="1"/>
</dbReference>
<keyword evidence="2" id="KW-1185">Reference proteome</keyword>
<sequence>MKIQQVLNIPASFFYHKVIDSVLYDIKAQTGETPTEEQLADYSYVKQFTKTTSARLTITKLVPNEAYYYTTSTNQSEFKVKYDIKALADNKTEVTYQEQVVSEGYMRQMNDMLVGTIMGFMRRKNFKKMLTQIEQSY</sequence>
<protein>
    <submittedName>
        <fullName evidence="1">DUF3284 domain-containing protein</fullName>
    </submittedName>
</protein>
<dbReference type="InterPro" id="IPR021701">
    <property type="entry name" value="DUF3284"/>
</dbReference>
<proteinExistence type="predicted"/>
<comment type="caution">
    <text evidence="1">The sequence shown here is derived from an EMBL/GenBank/DDBJ whole genome shotgun (WGS) entry which is preliminary data.</text>
</comment>
<accession>A0ABW4DMY9</accession>
<evidence type="ECO:0000313" key="1">
    <source>
        <dbReference type="EMBL" id="MFD1464899.1"/>
    </source>
</evidence>
<evidence type="ECO:0000313" key="2">
    <source>
        <dbReference type="Proteomes" id="UP001597244"/>
    </source>
</evidence>
<reference evidence="2" key="1">
    <citation type="journal article" date="2019" name="Int. J. Syst. Evol. Microbiol.">
        <title>The Global Catalogue of Microorganisms (GCM) 10K type strain sequencing project: providing services to taxonomists for standard genome sequencing and annotation.</title>
        <authorList>
            <consortium name="The Broad Institute Genomics Platform"/>
            <consortium name="The Broad Institute Genome Sequencing Center for Infectious Disease"/>
            <person name="Wu L."/>
            <person name="Ma J."/>
        </authorList>
    </citation>
    <scope>NUCLEOTIDE SEQUENCE [LARGE SCALE GENOMIC DNA]</scope>
    <source>
        <strain evidence="2">CCM 8951</strain>
    </source>
</reference>
<gene>
    <name evidence="1" type="ORF">ACFQ4L_02175</name>
</gene>
<dbReference type="Proteomes" id="UP001597244">
    <property type="component" value="Unassembled WGS sequence"/>
</dbReference>